<name>A0A1M7PA95_9ACTN</name>
<reference evidence="1 2" key="1">
    <citation type="submission" date="2016-11" db="EMBL/GenBank/DDBJ databases">
        <authorList>
            <person name="Jaros S."/>
            <person name="Januszkiewicz K."/>
            <person name="Wedrychowicz H."/>
        </authorList>
    </citation>
    <scope>NUCLEOTIDE SEQUENCE [LARGE SCALE GENOMIC DNA]</scope>
    <source>
        <strain evidence="1 2">DSM 46144</strain>
    </source>
</reference>
<keyword evidence="2" id="KW-1185">Reference proteome</keyword>
<dbReference type="EMBL" id="FRCS01000003">
    <property type="protein sequence ID" value="SHN13681.1"/>
    <property type="molecule type" value="Genomic_DNA"/>
</dbReference>
<dbReference type="Proteomes" id="UP000184440">
    <property type="component" value="Unassembled WGS sequence"/>
</dbReference>
<accession>A0A1M7PA95</accession>
<dbReference type="STRING" id="134849.SAMN05443668_103113"/>
<evidence type="ECO:0000313" key="2">
    <source>
        <dbReference type="Proteomes" id="UP000184440"/>
    </source>
</evidence>
<sequence>MIGRAQRLLRDVHQIAQAYHWSERDIFGLSLSRRLAYLLLLERDADAALLAGLSDAGPS</sequence>
<dbReference type="AlphaFoldDB" id="A0A1M7PA95"/>
<evidence type="ECO:0000313" key="1">
    <source>
        <dbReference type="EMBL" id="SHN13681.1"/>
    </source>
</evidence>
<dbReference type="RefSeq" id="WP_073255593.1">
    <property type="nucleotide sequence ID" value="NZ_FRCS01000003.1"/>
</dbReference>
<protein>
    <submittedName>
        <fullName evidence="1">Uncharacterized protein</fullName>
    </submittedName>
</protein>
<organism evidence="1 2">
    <name type="scientific">Cryptosporangium aurantiacum</name>
    <dbReference type="NCBI Taxonomy" id="134849"/>
    <lineage>
        <taxon>Bacteria</taxon>
        <taxon>Bacillati</taxon>
        <taxon>Actinomycetota</taxon>
        <taxon>Actinomycetes</taxon>
        <taxon>Cryptosporangiales</taxon>
        <taxon>Cryptosporangiaceae</taxon>
        <taxon>Cryptosporangium</taxon>
    </lineage>
</organism>
<proteinExistence type="predicted"/>
<gene>
    <name evidence="1" type="ORF">SAMN05443668_103113</name>
</gene>